<reference evidence="11" key="1">
    <citation type="submission" date="2025-08" db="UniProtKB">
        <authorList>
            <consortium name="RefSeq"/>
        </authorList>
    </citation>
    <scope>IDENTIFICATION</scope>
    <source>
        <tissue evidence="11">Tentacle</tissue>
    </source>
</reference>
<dbReference type="GeneID" id="116289238"/>
<comment type="subcellular location">
    <subcellularLocation>
        <location evidence="1">Membrane</location>
        <topology evidence="1">Multi-pass membrane protein</topology>
    </subcellularLocation>
</comment>
<keyword evidence="7" id="KW-0807">Transducer</keyword>
<keyword evidence="5 8" id="KW-0472">Membrane</keyword>
<proteinExistence type="predicted"/>
<keyword evidence="2 8" id="KW-0812">Transmembrane</keyword>
<evidence type="ECO:0000256" key="5">
    <source>
        <dbReference type="ARBA" id="ARBA00023136"/>
    </source>
</evidence>
<keyword evidence="10" id="KW-1185">Reference proteome</keyword>
<gene>
    <name evidence="11" type="primary">LOC116289238</name>
</gene>
<feature type="transmembrane region" description="Helical" evidence="8">
    <location>
        <begin position="40"/>
        <end position="62"/>
    </location>
</feature>
<dbReference type="OrthoDB" id="10015690at2759"/>
<sequence>MKQEMANDSSSPGDSNSFILVSNSNQSYSNPADLEWRGKLGIDITIFVVAVIGNLAVLVVIYTTRERRKTPFEILIANLSVADILSVLLYSTIQYFNIPLSKWYCKLVAPFFSSTQMVSVLTMTTIAIFRCRSIVYPFKTKPSMKLTYCTVAGLWLVANICLLPVYIVREQNQGRCEEIWPSELLNKVYTVSLFVVQYMIPLTIIAISYTKIILYLKRHKVSRCGLNSDRIKQLKMTRKRDLEVIKISFIIVLLYNISTLPGQIAWIVWIVFERYEMALVIFKFSYQLLLFHSCCNPFVYGTISREFRSRFVQVFWSIFCCICKMRKTKTVVLQTEQGHRNNACVDLEIIDKKE</sequence>
<feature type="transmembrane region" description="Helical" evidence="8">
    <location>
        <begin position="108"/>
        <end position="129"/>
    </location>
</feature>
<dbReference type="SMART" id="SM01381">
    <property type="entry name" value="7TM_GPCR_Srsx"/>
    <property type="match status" value="1"/>
</dbReference>
<keyword evidence="6" id="KW-0675">Receptor</keyword>
<dbReference type="GO" id="GO:0005886">
    <property type="term" value="C:plasma membrane"/>
    <property type="evidence" value="ECO:0007669"/>
    <property type="project" value="TreeGrafter"/>
</dbReference>
<evidence type="ECO:0000256" key="6">
    <source>
        <dbReference type="ARBA" id="ARBA00023170"/>
    </source>
</evidence>
<evidence type="ECO:0000256" key="1">
    <source>
        <dbReference type="ARBA" id="ARBA00004141"/>
    </source>
</evidence>
<feature type="transmembrane region" description="Helical" evidence="8">
    <location>
        <begin position="284"/>
        <end position="303"/>
    </location>
</feature>
<protein>
    <submittedName>
        <fullName evidence="11">Neuropeptide Y receptor type 6-like</fullName>
    </submittedName>
</protein>
<evidence type="ECO:0000256" key="8">
    <source>
        <dbReference type="SAM" id="Phobius"/>
    </source>
</evidence>
<dbReference type="AlphaFoldDB" id="A0A6P8HHA8"/>
<dbReference type="Gene3D" id="1.20.1070.10">
    <property type="entry name" value="Rhodopsin 7-helix transmembrane proteins"/>
    <property type="match status" value="1"/>
</dbReference>
<dbReference type="SUPFAM" id="SSF81321">
    <property type="entry name" value="Family A G protein-coupled receptor-like"/>
    <property type="match status" value="1"/>
</dbReference>
<evidence type="ECO:0000256" key="3">
    <source>
        <dbReference type="ARBA" id="ARBA00022989"/>
    </source>
</evidence>
<evidence type="ECO:0000259" key="9">
    <source>
        <dbReference type="PROSITE" id="PS50262"/>
    </source>
</evidence>
<dbReference type="InParanoid" id="A0A6P8HHA8"/>
<dbReference type="InterPro" id="IPR000276">
    <property type="entry name" value="GPCR_Rhodpsn"/>
</dbReference>
<dbReference type="PANTHER" id="PTHR45695">
    <property type="entry name" value="LEUCOKININ RECEPTOR-RELATED"/>
    <property type="match status" value="1"/>
</dbReference>
<dbReference type="Proteomes" id="UP000515163">
    <property type="component" value="Unplaced"/>
</dbReference>
<organism evidence="10 11">
    <name type="scientific">Actinia tenebrosa</name>
    <name type="common">Australian red waratah sea anemone</name>
    <dbReference type="NCBI Taxonomy" id="6105"/>
    <lineage>
        <taxon>Eukaryota</taxon>
        <taxon>Metazoa</taxon>
        <taxon>Cnidaria</taxon>
        <taxon>Anthozoa</taxon>
        <taxon>Hexacorallia</taxon>
        <taxon>Actiniaria</taxon>
        <taxon>Actiniidae</taxon>
        <taxon>Actinia</taxon>
    </lineage>
</organism>
<feature type="domain" description="G-protein coupled receptors family 1 profile" evidence="9">
    <location>
        <begin position="53"/>
        <end position="300"/>
    </location>
</feature>
<accession>A0A6P8HHA8</accession>
<dbReference type="KEGG" id="aten:116289238"/>
<feature type="transmembrane region" description="Helical" evidence="8">
    <location>
        <begin position="188"/>
        <end position="210"/>
    </location>
</feature>
<evidence type="ECO:0000313" key="10">
    <source>
        <dbReference type="Proteomes" id="UP000515163"/>
    </source>
</evidence>
<dbReference type="CDD" id="cd00637">
    <property type="entry name" value="7tm_classA_rhodopsin-like"/>
    <property type="match status" value="1"/>
</dbReference>
<dbReference type="GO" id="GO:0004930">
    <property type="term" value="F:G protein-coupled receptor activity"/>
    <property type="evidence" value="ECO:0007669"/>
    <property type="project" value="UniProtKB-KW"/>
</dbReference>
<keyword evidence="4" id="KW-0297">G-protein coupled receptor</keyword>
<feature type="transmembrane region" description="Helical" evidence="8">
    <location>
        <begin position="74"/>
        <end position="96"/>
    </location>
</feature>
<evidence type="ECO:0000256" key="2">
    <source>
        <dbReference type="ARBA" id="ARBA00022692"/>
    </source>
</evidence>
<evidence type="ECO:0000256" key="7">
    <source>
        <dbReference type="ARBA" id="ARBA00023224"/>
    </source>
</evidence>
<dbReference type="PANTHER" id="PTHR45695:SF9">
    <property type="entry name" value="LEUCOKININ RECEPTOR"/>
    <property type="match status" value="1"/>
</dbReference>
<feature type="transmembrane region" description="Helical" evidence="8">
    <location>
        <begin position="244"/>
        <end position="272"/>
    </location>
</feature>
<evidence type="ECO:0000256" key="4">
    <source>
        <dbReference type="ARBA" id="ARBA00023040"/>
    </source>
</evidence>
<name>A0A6P8HHA8_ACTTE</name>
<dbReference type="Pfam" id="PF00001">
    <property type="entry name" value="7tm_1"/>
    <property type="match status" value="1"/>
</dbReference>
<dbReference type="PRINTS" id="PR00237">
    <property type="entry name" value="GPCRRHODOPSN"/>
</dbReference>
<dbReference type="InterPro" id="IPR017452">
    <property type="entry name" value="GPCR_Rhodpsn_7TM"/>
</dbReference>
<dbReference type="RefSeq" id="XP_031551987.1">
    <property type="nucleotide sequence ID" value="XM_031696127.1"/>
</dbReference>
<dbReference type="FunCoup" id="A0A6P8HHA8">
    <property type="interactions" value="335"/>
</dbReference>
<keyword evidence="3 8" id="KW-1133">Transmembrane helix</keyword>
<dbReference type="PROSITE" id="PS50262">
    <property type="entry name" value="G_PROTEIN_RECEP_F1_2"/>
    <property type="match status" value="1"/>
</dbReference>
<evidence type="ECO:0000313" key="11">
    <source>
        <dbReference type="RefSeq" id="XP_031551987.1"/>
    </source>
</evidence>
<feature type="transmembrane region" description="Helical" evidence="8">
    <location>
        <begin position="149"/>
        <end position="168"/>
    </location>
</feature>